<accession>A0ACC2G1T5</accession>
<evidence type="ECO:0000313" key="1">
    <source>
        <dbReference type="EMBL" id="KAJ7997495.1"/>
    </source>
</evidence>
<dbReference type="EMBL" id="CM055746">
    <property type="protein sequence ID" value="KAJ7997495.1"/>
    <property type="molecule type" value="Genomic_DNA"/>
</dbReference>
<protein>
    <submittedName>
        <fullName evidence="1">Uncharacterized protein</fullName>
    </submittedName>
</protein>
<evidence type="ECO:0000313" key="2">
    <source>
        <dbReference type="Proteomes" id="UP001157502"/>
    </source>
</evidence>
<comment type="caution">
    <text evidence="1">The sequence shown here is derived from an EMBL/GenBank/DDBJ whole genome shotgun (WGS) entry which is preliminary data.</text>
</comment>
<sequence>MNKNMFLIILLSGLFSLSSGLTRQYHFVNINKTWTEALSYCRETYTDLASISDQNDQDSLTSLLKITSQAWIGVKYDSWRWSLEDTETDGVSNGWSGGYPWWQYGYTTYSYIQQKCVMMYPYLQASYGSSWFGSSCDSTNPFVCYDGRQNANQTFILVTQPYTWYQAQSYCREHYTDLATVRNQTENQAIIDLAQNASYYYSWLWIGLFSLSLGLARQYHFVNINKTWTEALSYCRETYTDLASVSDQNDQDSLNSLLRITSQAWIGVKYDSWRWSLEDTETDGVSNGWSGGYPWWQYGYTTYSYIQQKCVMMYPYLQASYGSSWFGSSCDSTNYFVCYDGRENANQTFVLVTQGYTWYQAQSYCREHYTDLAVVRNQTENQAIIDLAQNASYYYNWLWIGLYRTGTWSDGTNESSVYINNYLSSDFYGLN</sequence>
<proteinExistence type="predicted"/>
<keyword evidence="2" id="KW-1185">Reference proteome</keyword>
<name>A0ACC2G1T5_DALPE</name>
<reference evidence="1" key="1">
    <citation type="submission" date="2021-05" db="EMBL/GenBank/DDBJ databases">
        <authorList>
            <person name="Pan Q."/>
            <person name="Jouanno E."/>
            <person name="Zahm M."/>
            <person name="Klopp C."/>
            <person name="Cabau C."/>
            <person name="Louis A."/>
            <person name="Berthelot C."/>
            <person name="Parey E."/>
            <person name="Roest Crollius H."/>
            <person name="Montfort J."/>
            <person name="Robinson-Rechavi M."/>
            <person name="Bouchez O."/>
            <person name="Lampietro C."/>
            <person name="Lopez Roques C."/>
            <person name="Donnadieu C."/>
            <person name="Postlethwait J."/>
            <person name="Bobe J."/>
            <person name="Dillon D."/>
            <person name="Chandos A."/>
            <person name="von Hippel F."/>
            <person name="Guiguen Y."/>
        </authorList>
    </citation>
    <scope>NUCLEOTIDE SEQUENCE</scope>
    <source>
        <strain evidence="1">YG-Jan2019</strain>
    </source>
</reference>
<dbReference type="Proteomes" id="UP001157502">
    <property type="component" value="Chromosome 19"/>
</dbReference>
<organism evidence="1 2">
    <name type="scientific">Dallia pectoralis</name>
    <name type="common">Alaska blackfish</name>
    <dbReference type="NCBI Taxonomy" id="75939"/>
    <lineage>
        <taxon>Eukaryota</taxon>
        <taxon>Metazoa</taxon>
        <taxon>Chordata</taxon>
        <taxon>Craniata</taxon>
        <taxon>Vertebrata</taxon>
        <taxon>Euteleostomi</taxon>
        <taxon>Actinopterygii</taxon>
        <taxon>Neopterygii</taxon>
        <taxon>Teleostei</taxon>
        <taxon>Protacanthopterygii</taxon>
        <taxon>Esociformes</taxon>
        <taxon>Umbridae</taxon>
        <taxon>Dallia</taxon>
    </lineage>
</organism>
<gene>
    <name evidence="1" type="ORF">DPEC_G00229620</name>
</gene>